<feature type="transmembrane region" description="Helical" evidence="1">
    <location>
        <begin position="37"/>
        <end position="59"/>
    </location>
</feature>
<evidence type="ECO:0000256" key="1">
    <source>
        <dbReference type="SAM" id="Phobius"/>
    </source>
</evidence>
<comment type="caution">
    <text evidence="2">The sequence shown here is derived from an EMBL/GenBank/DDBJ whole genome shotgun (WGS) entry which is preliminary data.</text>
</comment>
<gene>
    <name evidence="2" type="ORF">ACFYU5_19105</name>
</gene>
<sequence>MDISKIAKAVVSATGGLLSFVTVLITLADLLPSDLQWVTALVSTLVGLSAALTTFLVWLAKNEPLIEQDAASIAGVATDVKTLIEHAKDVKDWRSDVNALLHSPITLLTDAKRIGEELAALPEAVKKVVAEAKSQPVQAATDAIAAAHEITNAAADVVNTVQNGGSEPTSGIQTAADAVASAVQVAAAVAPAPVVQAVENAAAPVVGIAQKVETVAAPVVSEIQKVAGPVITSVEDILKANPIR</sequence>
<dbReference type="RefSeq" id="WP_387396047.1">
    <property type="nucleotide sequence ID" value="NZ_JBIAMT010000003.1"/>
</dbReference>
<feature type="transmembrane region" description="Helical" evidence="1">
    <location>
        <begin position="9"/>
        <end position="31"/>
    </location>
</feature>
<accession>A0ABW6P5U5</accession>
<dbReference type="EMBL" id="JBIAMT010000003">
    <property type="protein sequence ID" value="MFF0498522.1"/>
    <property type="molecule type" value="Genomic_DNA"/>
</dbReference>
<keyword evidence="1" id="KW-0812">Transmembrane</keyword>
<evidence type="ECO:0000313" key="2">
    <source>
        <dbReference type="EMBL" id="MFF0498522.1"/>
    </source>
</evidence>
<evidence type="ECO:0008006" key="4">
    <source>
        <dbReference type="Google" id="ProtNLM"/>
    </source>
</evidence>
<proteinExistence type="predicted"/>
<evidence type="ECO:0000313" key="3">
    <source>
        <dbReference type="Proteomes" id="UP001601442"/>
    </source>
</evidence>
<organism evidence="2 3">
    <name type="scientific">Nocardia aobensis</name>
    <dbReference type="NCBI Taxonomy" id="257277"/>
    <lineage>
        <taxon>Bacteria</taxon>
        <taxon>Bacillati</taxon>
        <taxon>Actinomycetota</taxon>
        <taxon>Actinomycetes</taxon>
        <taxon>Mycobacteriales</taxon>
        <taxon>Nocardiaceae</taxon>
        <taxon>Nocardia</taxon>
    </lineage>
</organism>
<dbReference type="Proteomes" id="UP001601442">
    <property type="component" value="Unassembled WGS sequence"/>
</dbReference>
<keyword evidence="1" id="KW-1133">Transmembrane helix</keyword>
<protein>
    <recommendedName>
        <fullName evidence="4">Holin</fullName>
    </recommendedName>
</protein>
<keyword evidence="3" id="KW-1185">Reference proteome</keyword>
<keyword evidence="1" id="KW-0472">Membrane</keyword>
<reference evidence="2 3" key="1">
    <citation type="submission" date="2024-10" db="EMBL/GenBank/DDBJ databases">
        <title>The Natural Products Discovery Center: Release of the First 8490 Sequenced Strains for Exploring Actinobacteria Biosynthetic Diversity.</title>
        <authorList>
            <person name="Kalkreuter E."/>
            <person name="Kautsar S.A."/>
            <person name="Yang D."/>
            <person name="Bader C.D."/>
            <person name="Teijaro C.N."/>
            <person name="Fluegel L."/>
            <person name="Davis C.M."/>
            <person name="Simpson J.R."/>
            <person name="Lauterbach L."/>
            <person name="Steele A.D."/>
            <person name="Gui C."/>
            <person name="Meng S."/>
            <person name="Li G."/>
            <person name="Viehrig K."/>
            <person name="Ye F."/>
            <person name="Su P."/>
            <person name="Kiefer A.F."/>
            <person name="Nichols A."/>
            <person name="Cepeda A.J."/>
            <person name="Yan W."/>
            <person name="Fan B."/>
            <person name="Jiang Y."/>
            <person name="Adhikari A."/>
            <person name="Zheng C.-J."/>
            <person name="Schuster L."/>
            <person name="Cowan T.M."/>
            <person name="Smanski M.J."/>
            <person name="Chevrette M.G."/>
            <person name="De Carvalho L.P.S."/>
            <person name="Shen B."/>
        </authorList>
    </citation>
    <scope>NUCLEOTIDE SEQUENCE [LARGE SCALE GENOMIC DNA]</scope>
    <source>
        <strain evidence="2 3">NPDC004119</strain>
    </source>
</reference>
<name>A0ABW6P5U5_9NOCA</name>